<reference evidence="1" key="1">
    <citation type="submission" date="2006-06" db="EMBL/GenBank/DDBJ databases">
        <title>Complete sequence of chromosome of Chelativorans sp. BNC1.</title>
        <authorList>
            <consortium name="US DOE Joint Genome Institute"/>
            <person name="Copeland A."/>
            <person name="Lucas S."/>
            <person name="Lapidus A."/>
            <person name="Barry K."/>
            <person name="Detter J.C."/>
            <person name="Glavina del Rio T."/>
            <person name="Hammon N."/>
            <person name="Israni S."/>
            <person name="Dalin E."/>
            <person name="Tice H."/>
            <person name="Pitluck S."/>
            <person name="Chertkov O."/>
            <person name="Brettin T."/>
            <person name="Bruce D."/>
            <person name="Han C."/>
            <person name="Tapia R."/>
            <person name="Gilna P."/>
            <person name="Schmutz J."/>
            <person name="Larimer F."/>
            <person name="Land M."/>
            <person name="Hauser L."/>
            <person name="Kyrpides N."/>
            <person name="Mikhailova N."/>
            <person name="Richardson P."/>
        </authorList>
    </citation>
    <scope>NUCLEOTIDE SEQUENCE</scope>
    <source>
        <strain evidence="1">BNC1</strain>
    </source>
</reference>
<dbReference type="eggNOG" id="COG0715">
    <property type="taxonomic scope" value="Bacteria"/>
</dbReference>
<dbReference type="EMBL" id="CP000390">
    <property type="protein sequence ID" value="ABG65116.1"/>
    <property type="molecule type" value="Genomic_DNA"/>
</dbReference>
<dbReference type="OrthoDB" id="8689594at2"/>
<gene>
    <name evidence="1" type="ordered locus">Meso_3748</name>
</gene>
<dbReference type="HOGENOM" id="CLU_072759_0_0_5"/>
<dbReference type="Gene3D" id="3.40.190.10">
    <property type="entry name" value="Periplasmic binding protein-like II"/>
    <property type="match status" value="1"/>
</dbReference>
<accession>Q11BV9</accession>
<dbReference type="STRING" id="266779.Meso_3748"/>
<proteinExistence type="predicted"/>
<evidence type="ECO:0008006" key="2">
    <source>
        <dbReference type="Google" id="ProtNLM"/>
    </source>
</evidence>
<evidence type="ECO:0000313" key="1">
    <source>
        <dbReference type="EMBL" id="ABG65116.1"/>
    </source>
</evidence>
<protein>
    <recommendedName>
        <fullName evidence="2">4,5-dihydroxyphthalate decarboxylase</fullName>
    </recommendedName>
</protein>
<dbReference type="KEGG" id="mes:Meso_3748"/>
<dbReference type="AlphaFoldDB" id="Q11BV9"/>
<name>Q11BV9_CHESB</name>
<dbReference type="SUPFAM" id="SSF53850">
    <property type="entry name" value="Periplasmic binding protein-like II"/>
    <property type="match status" value="1"/>
</dbReference>
<organism evidence="1">
    <name type="scientific">Chelativorans sp. (strain BNC1)</name>
    <dbReference type="NCBI Taxonomy" id="266779"/>
    <lineage>
        <taxon>Bacteria</taxon>
        <taxon>Pseudomonadati</taxon>
        <taxon>Pseudomonadota</taxon>
        <taxon>Alphaproteobacteria</taxon>
        <taxon>Hyphomicrobiales</taxon>
        <taxon>Phyllobacteriaceae</taxon>
        <taxon>Chelativorans</taxon>
    </lineage>
</organism>
<sequence>MTMLRIGTGRYDRVMPIADREVTIPGYDLSLDYMHVRKIPPAVWGTEDLDLAEVAFGQLLEKLDSGDSRYLGLPIFPSVAFRHDSVFAVAGGPVRTLADLQGARIGTTQYFGTTTIWIKAMLERQYGLDLSAVDWTIGPLSRPAGEIRRHHADGARVVYLEPGDSLEAKVDRGELDAILSYVPPRQLREGQMRRLITDVPVAERDWMAQTGSAPLLHLLILRTSRASADPKLARELVHAFRQARDIAIARLRETACLTASIPFLPRVIEEAETLLGPSIWPCGQAEARLGIEAFLDYAHAQGLTSRRLRADEVFLHTGDME</sequence>